<protein>
    <submittedName>
        <fullName evidence="1">Uncharacterized protein</fullName>
    </submittedName>
</protein>
<evidence type="ECO:0000313" key="2">
    <source>
        <dbReference type="Proteomes" id="UP000054477"/>
    </source>
</evidence>
<name>A0A0C9XEG0_9AGAR</name>
<reference evidence="2" key="2">
    <citation type="submission" date="2015-01" db="EMBL/GenBank/DDBJ databases">
        <title>Evolutionary Origins and Diversification of the Mycorrhizal Mutualists.</title>
        <authorList>
            <consortium name="DOE Joint Genome Institute"/>
            <consortium name="Mycorrhizal Genomics Consortium"/>
            <person name="Kohler A."/>
            <person name="Kuo A."/>
            <person name="Nagy L.G."/>
            <person name="Floudas D."/>
            <person name="Copeland A."/>
            <person name="Barry K.W."/>
            <person name="Cichocki N."/>
            <person name="Veneault-Fourrey C."/>
            <person name="LaButti K."/>
            <person name="Lindquist E.A."/>
            <person name="Lipzen A."/>
            <person name="Lundell T."/>
            <person name="Morin E."/>
            <person name="Murat C."/>
            <person name="Riley R."/>
            <person name="Ohm R."/>
            <person name="Sun H."/>
            <person name="Tunlid A."/>
            <person name="Henrissat B."/>
            <person name="Grigoriev I.V."/>
            <person name="Hibbett D.S."/>
            <person name="Martin F."/>
        </authorList>
    </citation>
    <scope>NUCLEOTIDE SEQUENCE [LARGE SCALE GENOMIC DNA]</scope>
    <source>
        <strain evidence="2">LaAM-08-1</strain>
    </source>
</reference>
<dbReference type="EMBL" id="KN838789">
    <property type="protein sequence ID" value="KIJ94507.1"/>
    <property type="molecule type" value="Genomic_DNA"/>
</dbReference>
<accession>A0A0C9XEG0</accession>
<keyword evidence="2" id="KW-1185">Reference proteome</keyword>
<dbReference type="AlphaFoldDB" id="A0A0C9XEG0"/>
<gene>
    <name evidence="1" type="ORF">K443DRAFT_356622</name>
</gene>
<organism evidence="1 2">
    <name type="scientific">Laccaria amethystina LaAM-08-1</name>
    <dbReference type="NCBI Taxonomy" id="1095629"/>
    <lineage>
        <taxon>Eukaryota</taxon>
        <taxon>Fungi</taxon>
        <taxon>Dikarya</taxon>
        <taxon>Basidiomycota</taxon>
        <taxon>Agaricomycotina</taxon>
        <taxon>Agaricomycetes</taxon>
        <taxon>Agaricomycetidae</taxon>
        <taxon>Agaricales</taxon>
        <taxon>Agaricineae</taxon>
        <taxon>Hydnangiaceae</taxon>
        <taxon>Laccaria</taxon>
    </lineage>
</organism>
<proteinExistence type="predicted"/>
<reference evidence="1 2" key="1">
    <citation type="submission" date="2014-04" db="EMBL/GenBank/DDBJ databases">
        <authorList>
            <consortium name="DOE Joint Genome Institute"/>
            <person name="Kuo A."/>
            <person name="Kohler A."/>
            <person name="Nagy L.G."/>
            <person name="Floudas D."/>
            <person name="Copeland A."/>
            <person name="Barry K.W."/>
            <person name="Cichocki N."/>
            <person name="Veneault-Fourrey C."/>
            <person name="LaButti K."/>
            <person name="Lindquist E.A."/>
            <person name="Lipzen A."/>
            <person name="Lundell T."/>
            <person name="Morin E."/>
            <person name="Murat C."/>
            <person name="Sun H."/>
            <person name="Tunlid A."/>
            <person name="Henrissat B."/>
            <person name="Grigoriev I.V."/>
            <person name="Hibbett D.S."/>
            <person name="Martin F."/>
            <person name="Nordberg H.P."/>
            <person name="Cantor M.N."/>
            <person name="Hua S.X."/>
        </authorList>
    </citation>
    <scope>NUCLEOTIDE SEQUENCE [LARGE SCALE GENOMIC DNA]</scope>
    <source>
        <strain evidence="1 2">LaAM-08-1</strain>
    </source>
</reference>
<dbReference type="Proteomes" id="UP000054477">
    <property type="component" value="Unassembled WGS sequence"/>
</dbReference>
<evidence type="ECO:0000313" key="1">
    <source>
        <dbReference type="EMBL" id="KIJ94507.1"/>
    </source>
</evidence>
<sequence length="94" mass="10695">MTNHLIQIYLSDLLFCTLEGPGRRQPGRSLGFKIRSKNIGKAVSRYWRGTGVLLSSCFRGVVKFLSKRKLHKEVVKDAIPFRIKVDATCTCERP</sequence>
<dbReference type="HOGENOM" id="CLU_2386505_0_0_1"/>